<protein>
    <submittedName>
        <fullName evidence="1">Uncharacterized protein</fullName>
    </submittedName>
</protein>
<sequence>MFQYVQQGERDGVGFAAARTELRDRRRLPFDPLALAGVFLFKGRGQDRIAPSTCDTISERSVRKSYSTRAEIRPSPGGFPCDFVFADREAIFRKPYDFVRDARGRHAIQSPCAALSAWSRPLGFRSSGCGARVQARKKR</sequence>
<dbReference type="AlphaFoldDB" id="A0A6N8DPL7"/>
<evidence type="ECO:0000313" key="1">
    <source>
        <dbReference type="EMBL" id="MTV32532.1"/>
    </source>
</evidence>
<dbReference type="Proteomes" id="UP000439113">
    <property type="component" value="Unassembled WGS sequence"/>
</dbReference>
<accession>A0A6N8DPL7</accession>
<name>A0A6N8DPL7_RHOAC</name>
<gene>
    <name evidence="1" type="ORF">GJ654_16220</name>
</gene>
<organism evidence="1 2">
    <name type="scientific">Rhodoblastus acidophilus</name>
    <name type="common">Rhodopseudomonas acidophila</name>
    <dbReference type="NCBI Taxonomy" id="1074"/>
    <lineage>
        <taxon>Bacteria</taxon>
        <taxon>Pseudomonadati</taxon>
        <taxon>Pseudomonadota</taxon>
        <taxon>Alphaproteobacteria</taxon>
        <taxon>Hyphomicrobiales</taxon>
        <taxon>Rhodoblastaceae</taxon>
        <taxon>Rhodoblastus</taxon>
    </lineage>
</organism>
<comment type="caution">
    <text evidence="1">The sequence shown here is derived from an EMBL/GenBank/DDBJ whole genome shotgun (WGS) entry which is preliminary data.</text>
</comment>
<dbReference type="EMBL" id="WNKS01000018">
    <property type="protein sequence ID" value="MTV32532.1"/>
    <property type="molecule type" value="Genomic_DNA"/>
</dbReference>
<evidence type="ECO:0000313" key="2">
    <source>
        <dbReference type="Proteomes" id="UP000439113"/>
    </source>
</evidence>
<reference evidence="1 2" key="1">
    <citation type="submission" date="2019-11" db="EMBL/GenBank/DDBJ databases">
        <title>Whole-genome sequence of a Rhodoblastus acidophilus DSM 142.</title>
        <authorList>
            <person name="Kyndt J.A."/>
            <person name="Meyer T.E."/>
        </authorList>
    </citation>
    <scope>NUCLEOTIDE SEQUENCE [LARGE SCALE GENOMIC DNA]</scope>
    <source>
        <strain evidence="1 2">DSM 142</strain>
    </source>
</reference>
<dbReference type="RefSeq" id="WP_155447222.1">
    <property type="nucleotide sequence ID" value="NZ_JAOQNR010000007.1"/>
</dbReference>
<proteinExistence type="predicted"/>